<feature type="domain" description="Heterokaryon incompatibility" evidence="1">
    <location>
        <begin position="202"/>
        <end position="367"/>
    </location>
</feature>
<accession>A0AAI9ZM43</accession>
<evidence type="ECO:0000313" key="3">
    <source>
        <dbReference type="Proteomes" id="UP001243989"/>
    </source>
</evidence>
<dbReference type="AlphaFoldDB" id="A0AAI9ZM43"/>
<dbReference type="PANTHER" id="PTHR33112">
    <property type="entry name" value="DOMAIN PROTEIN, PUTATIVE-RELATED"/>
    <property type="match status" value="1"/>
</dbReference>
<dbReference type="RefSeq" id="XP_060443112.1">
    <property type="nucleotide sequence ID" value="XM_060593950.1"/>
</dbReference>
<proteinExistence type="predicted"/>
<evidence type="ECO:0000259" key="1">
    <source>
        <dbReference type="Pfam" id="PF06985"/>
    </source>
</evidence>
<sequence>MDSGEAEEFDSSINDRLCDVCWENIVLDDSGEEFYEGTSCNDEPTLRHSGEGDDGIFLEPIRFWRDTLPDLPMMAESSAAGCRYRYEIFDTDPGWALWRCEVYAVEPAIHGLDKRIGALYFDIESSNSAVHRKTAPEPLDPASVEWLQLQLRGCNDDCDHGKPESPFLPTRLIHVGQNEDDLPRLVIVENMLNSCTINGLEYAALTYCWGSKEEALKQAKTIKDTISTHCQGVPLSSLSPVVRDTIKVCRALGILYLWVDTFCIIQGDNVDWDRESRMMGQIYSSCYVTICPLSSRSCLQGYLGPRPQGLEVEFQSSRHEYIRETYRLVFSSIDIDADPRWAVDRRPAQRKDLDKSSWNKRGWTFQESILSPHMICFGPNMSHFVCENLIKSENGYIDRKVEHGKLQVIIRRALGRPYNESDRSVNSMASVYEHWDSVRVIQRRVWTYREDIFPGLAGIAQAFAAITGDTYLAGLWEHCLHHELIWYMPRPPVGDLASLLHSLQHADPYIAPSWSWASQTTYQEDVVGWQQRLRGSY</sequence>
<protein>
    <submittedName>
        <fullName evidence="2">Heterokaryon incompatibility protein-domain-containing protein</fullName>
    </submittedName>
</protein>
<dbReference type="Pfam" id="PF06985">
    <property type="entry name" value="HET"/>
    <property type="match status" value="1"/>
</dbReference>
<dbReference type="Proteomes" id="UP001243989">
    <property type="component" value="Unassembled WGS sequence"/>
</dbReference>
<dbReference type="GeneID" id="85478812"/>
<evidence type="ECO:0000313" key="2">
    <source>
        <dbReference type="EMBL" id="KAK1634505.1"/>
    </source>
</evidence>
<comment type="caution">
    <text evidence="2">The sequence shown here is derived from an EMBL/GenBank/DDBJ whole genome shotgun (WGS) entry which is preliminary data.</text>
</comment>
<dbReference type="PANTHER" id="PTHR33112:SF16">
    <property type="entry name" value="HETEROKARYON INCOMPATIBILITY DOMAIN-CONTAINING PROTEIN"/>
    <property type="match status" value="1"/>
</dbReference>
<dbReference type="InterPro" id="IPR010730">
    <property type="entry name" value="HET"/>
</dbReference>
<keyword evidence="3" id="KW-1185">Reference proteome</keyword>
<organism evidence="2 3">
    <name type="scientific">Colletotrichum phormii</name>
    <dbReference type="NCBI Taxonomy" id="359342"/>
    <lineage>
        <taxon>Eukaryota</taxon>
        <taxon>Fungi</taxon>
        <taxon>Dikarya</taxon>
        <taxon>Ascomycota</taxon>
        <taxon>Pezizomycotina</taxon>
        <taxon>Sordariomycetes</taxon>
        <taxon>Hypocreomycetidae</taxon>
        <taxon>Glomerellales</taxon>
        <taxon>Glomerellaceae</taxon>
        <taxon>Colletotrichum</taxon>
        <taxon>Colletotrichum acutatum species complex</taxon>
    </lineage>
</organism>
<name>A0AAI9ZM43_9PEZI</name>
<reference evidence="2" key="1">
    <citation type="submission" date="2021-06" db="EMBL/GenBank/DDBJ databases">
        <title>Comparative genomics, transcriptomics and evolutionary studies reveal genomic signatures of adaptation to plant cell wall in hemibiotrophic fungi.</title>
        <authorList>
            <consortium name="DOE Joint Genome Institute"/>
            <person name="Baroncelli R."/>
            <person name="Diaz J.F."/>
            <person name="Benocci T."/>
            <person name="Peng M."/>
            <person name="Battaglia E."/>
            <person name="Haridas S."/>
            <person name="Andreopoulos W."/>
            <person name="Labutti K."/>
            <person name="Pangilinan J."/>
            <person name="Floch G.L."/>
            <person name="Makela M.R."/>
            <person name="Henrissat B."/>
            <person name="Grigoriev I.V."/>
            <person name="Crouch J.A."/>
            <person name="De Vries R.P."/>
            <person name="Sukno S.A."/>
            <person name="Thon M.R."/>
        </authorList>
    </citation>
    <scope>NUCLEOTIDE SEQUENCE</scope>
    <source>
        <strain evidence="2">CBS 102054</strain>
    </source>
</reference>
<dbReference type="EMBL" id="JAHMHQ010000015">
    <property type="protein sequence ID" value="KAK1634505.1"/>
    <property type="molecule type" value="Genomic_DNA"/>
</dbReference>
<gene>
    <name evidence="2" type="ORF">BDP81DRAFT_462898</name>
</gene>